<organism evidence="1">
    <name type="scientific">uncultured Segetibacter sp</name>
    <dbReference type="NCBI Taxonomy" id="481133"/>
    <lineage>
        <taxon>Bacteria</taxon>
        <taxon>Pseudomonadati</taxon>
        <taxon>Bacteroidota</taxon>
        <taxon>Chitinophagia</taxon>
        <taxon>Chitinophagales</taxon>
        <taxon>Chitinophagaceae</taxon>
        <taxon>Segetibacter</taxon>
        <taxon>environmental samples</taxon>
    </lineage>
</organism>
<dbReference type="EMBL" id="CADCVN010001087">
    <property type="protein sequence ID" value="CAA9517698.1"/>
    <property type="molecule type" value="Genomic_DNA"/>
</dbReference>
<gene>
    <name evidence="1" type="ORF">AVDCRST_MAG96-2776</name>
</gene>
<sequence>MEKADRRFAIQVRMPYLSVQTQPFLNAEQKQLQKNLLKN</sequence>
<proteinExistence type="predicted"/>
<dbReference type="AlphaFoldDB" id="A0A6J4TAJ0"/>
<reference evidence="1" key="1">
    <citation type="submission" date="2020-02" db="EMBL/GenBank/DDBJ databases">
        <authorList>
            <person name="Meier V. D."/>
        </authorList>
    </citation>
    <scope>NUCLEOTIDE SEQUENCE</scope>
    <source>
        <strain evidence="1">AVDCRST_MAG96</strain>
    </source>
</reference>
<accession>A0A6J4TAJ0</accession>
<name>A0A6J4TAJ0_9BACT</name>
<protein>
    <submittedName>
        <fullName evidence="1">Uncharacterized protein</fullName>
    </submittedName>
</protein>
<evidence type="ECO:0000313" key="1">
    <source>
        <dbReference type="EMBL" id="CAA9517698.1"/>
    </source>
</evidence>